<keyword evidence="2" id="KW-1185">Reference proteome</keyword>
<evidence type="ECO:0000313" key="2">
    <source>
        <dbReference type="Proteomes" id="UP000060699"/>
    </source>
</evidence>
<dbReference type="Gene3D" id="3.40.50.300">
    <property type="entry name" value="P-loop containing nucleotide triphosphate hydrolases"/>
    <property type="match status" value="2"/>
</dbReference>
<dbReference type="RefSeq" id="WP_058934035.1">
    <property type="nucleotide sequence ID" value="NZ_CP013729.1"/>
</dbReference>
<dbReference type="PANTHER" id="PTHR42957">
    <property type="entry name" value="HELICASE MJ1565-RELATED"/>
    <property type="match status" value="1"/>
</dbReference>
<dbReference type="EMBL" id="CP013729">
    <property type="protein sequence ID" value="ALV05605.1"/>
    <property type="molecule type" value="Genomic_DNA"/>
</dbReference>
<dbReference type="PANTHER" id="PTHR42957:SF1">
    <property type="entry name" value="HELICASE MJ1565-RELATED"/>
    <property type="match status" value="1"/>
</dbReference>
<dbReference type="STRING" id="76731.RD2015_1112"/>
<dbReference type="InterPro" id="IPR008571">
    <property type="entry name" value="HerA-like"/>
</dbReference>
<proteinExistence type="predicted"/>
<protein>
    <submittedName>
        <fullName evidence="1">Uncharacterized protein</fullName>
    </submittedName>
</protein>
<dbReference type="Proteomes" id="UP000060699">
    <property type="component" value="Chromosome"/>
</dbReference>
<name>A0A0U3DXT0_9BURK</name>
<organism evidence="1 2">
    <name type="scientific">Roseateles depolymerans</name>
    <dbReference type="NCBI Taxonomy" id="76731"/>
    <lineage>
        <taxon>Bacteria</taxon>
        <taxon>Pseudomonadati</taxon>
        <taxon>Pseudomonadota</taxon>
        <taxon>Betaproteobacteria</taxon>
        <taxon>Burkholderiales</taxon>
        <taxon>Sphaerotilaceae</taxon>
        <taxon>Roseateles</taxon>
    </lineage>
</organism>
<dbReference type="AlphaFoldDB" id="A0A0U3DXT0"/>
<sequence length="675" mass="76829">MSITDNITKVDFFKREELAGKWTWATGAFVGRPFKISYSDASVLVADSWKERAQGIPQGCFLLAYYDCDPDKKHLHEAVLLRVIEPAALPTDPDVVSSMVEYYKDTIRTGSDKQSQLDQYSRYEFGFSGVRCSILGCFYLSEDGKLQFGADLENFYSAHNYSVIKPNDTLLTTIVNYRDKGLPGGDGDIRIGKVRYSSSRRFPKANPDVPLYVKAKDFAGKRTALFGMTRTGKSNSIKKVIQANEAMSALAKMDLASSKESAEEALEPFNGDAPKYPIGQIIFDMNGEYANKNLQDEGTAIFEIYKNKTDRYSIVEKPGFRVMKVNFYREVESGLELMKSYPSVAEDNAKFMVNFRTVFLEKPDDYASNPSAKTRYDRRVAVYHCILHRAKFAAPPNFTLQWSASEDVRKEVNSAVDPTKPLSLEEACAWWEKFWEVYKDSAFGAAYKKKNGREWVDDDLVALLVMLTRARESGGRADCNGYRNLRVVATQHTPTTNSAFEQDILDSLRAGRIVIADLSSGDEALQRMYSERITWKIFRDAMRRFTSAQPNNFIQFYFEEAHNLFPKKEDKDLSQVYNRLAKEGAKLHLGLVYATQEVSSISGNILKATQNWFISHLNNEDEIRELRKYYDFSDFSDSLVRFSQDTDKGFVRIKTYSNAFVVPVQVDKFSTTDKV</sequence>
<dbReference type="KEGG" id="rdp:RD2015_1112"/>
<evidence type="ECO:0000313" key="1">
    <source>
        <dbReference type="EMBL" id="ALV05605.1"/>
    </source>
</evidence>
<gene>
    <name evidence="1" type="ORF">RD2015_1112</name>
</gene>
<reference evidence="1 2" key="1">
    <citation type="submission" date="2015-12" db="EMBL/GenBank/DDBJ databases">
        <title>Complete genome of Roseateles depolymerans KCTC 42856.</title>
        <authorList>
            <person name="Kim K.M."/>
        </authorList>
    </citation>
    <scope>NUCLEOTIDE SEQUENCE [LARGE SCALE GENOMIC DNA]</scope>
    <source>
        <strain evidence="1 2">KCTC 42856</strain>
    </source>
</reference>
<accession>A0A0U3DXT0</accession>
<dbReference type="InterPro" id="IPR027417">
    <property type="entry name" value="P-loop_NTPase"/>
</dbReference>
<dbReference type="OrthoDB" id="9806951at2"/>
<dbReference type="SUPFAM" id="SSF52540">
    <property type="entry name" value="P-loop containing nucleoside triphosphate hydrolases"/>
    <property type="match status" value="1"/>
</dbReference>
<dbReference type="PATRIC" id="fig|76731.3.peg.1132"/>